<accession>A0A1J7C9R0</accession>
<dbReference type="AlphaFoldDB" id="A0A1J7C9R0"/>
<name>A0A1J7C9R0_9ACTN</name>
<comment type="caution">
    <text evidence="1">The sequence shown here is derived from an EMBL/GenBank/DDBJ whole genome shotgun (WGS) entry which is preliminary data.</text>
</comment>
<gene>
    <name evidence="1" type="ORF">BIV57_06195</name>
</gene>
<dbReference type="RefSeq" id="WP_071655673.1">
    <property type="nucleotide sequence ID" value="NZ_MLCF01000025.1"/>
</dbReference>
<evidence type="ECO:0000313" key="2">
    <source>
        <dbReference type="Proteomes" id="UP000243342"/>
    </source>
</evidence>
<reference evidence="1 2" key="1">
    <citation type="submission" date="2016-10" db="EMBL/GenBank/DDBJ databases">
        <title>Genome sequence of Streptomyces gilvigriseus MUSC 26.</title>
        <authorList>
            <person name="Lee L.-H."/>
            <person name="Ser H.-L."/>
        </authorList>
    </citation>
    <scope>NUCLEOTIDE SEQUENCE [LARGE SCALE GENOMIC DNA]</scope>
    <source>
        <strain evidence="1 2">MUSC 26</strain>
    </source>
</reference>
<organism evidence="1 2">
    <name type="scientific">Mangrovactinospora gilvigrisea</name>
    <dbReference type="NCBI Taxonomy" id="1428644"/>
    <lineage>
        <taxon>Bacteria</taxon>
        <taxon>Bacillati</taxon>
        <taxon>Actinomycetota</taxon>
        <taxon>Actinomycetes</taxon>
        <taxon>Kitasatosporales</taxon>
        <taxon>Streptomycetaceae</taxon>
        <taxon>Mangrovactinospora</taxon>
    </lineage>
</organism>
<sequence length="168" mass="18047">MTRWFARAVTSEGAAPLWWAPYTEPTPMRCVRLGEYFDALVVPTPVALRALETLRAGGRRPGDGEEPGPVADCAAGKAYFLVAADGAGAPAADGLDECEGEGGAPPRRLSTNALLWLPSSRSFREEPVWWLEPPRLTAPSRGAEVRLWDAAALLPLLRKAFHEVAAAV</sequence>
<evidence type="ECO:0000313" key="1">
    <source>
        <dbReference type="EMBL" id="OIV38264.1"/>
    </source>
</evidence>
<dbReference type="EMBL" id="MLCF01000025">
    <property type="protein sequence ID" value="OIV38264.1"/>
    <property type="molecule type" value="Genomic_DNA"/>
</dbReference>
<keyword evidence="2" id="KW-1185">Reference proteome</keyword>
<protein>
    <submittedName>
        <fullName evidence="1">Uncharacterized protein</fullName>
    </submittedName>
</protein>
<proteinExistence type="predicted"/>
<dbReference type="Proteomes" id="UP000243342">
    <property type="component" value="Unassembled WGS sequence"/>
</dbReference>